<keyword evidence="6" id="KW-0288">FMN</keyword>
<sequence length="589" mass="64038">MLHVLYGSATGTAADVAEMVGRMAAARQVPCAVSAMDDFPIASLPSQRYVVFIVASSGDGEAPENMAQSWKFLLRKSLAADSLANVRVAIFGLGDSSYAKYNAVARRLQARLIQLGATEIVERGLGDDQHELGFYGALNPWLEKLWGTVLALPPFQLPDGFVVDDTPRLTPPQYHVTQVAATTASSVPHTFYAAPKTVLSAHNGEILMATVAANDRLTAADWTQDVRHLVLDMSSAPVPYAPGDIALLYPENTDTAAIDRFLHRLGLVRGTQLVISRVDGAPASIPSPVSVDDLMRKYLDIFGTPRRSFFERLSLFASDPDEREKLLELASPSGADLLSDYCTREKRTYVEVFEDFASVAVPLECLVEFIPRLQPRSYSIASASGTHPSSIELTIALVEFQTPYKRPKKGICSAYVASLPVGATLPIWIKAGLFAPPPPNANVLLIGPGTGVAVMRALIQSRAATATATGETHLFVGCRHAAKDFLYEGEWQTLVSTRSLTSLHAAFSRDFGYKLYVQAKLAEASAMVFRVLANGGYCFVAGSAKRMPTDVYEAIRDIVVNEGQVSLKEAETFMKSLVRHKRYVVESWS</sequence>
<feature type="domain" description="FAD-binding FR-type" evidence="11">
    <location>
        <begin position="204"/>
        <end position="437"/>
    </location>
</feature>
<dbReference type="eggNOG" id="KOG1159">
    <property type="taxonomic scope" value="Eukaryota"/>
</dbReference>
<evidence type="ECO:0000313" key="13">
    <source>
        <dbReference type="Proteomes" id="UP000030762"/>
    </source>
</evidence>
<evidence type="ECO:0000256" key="9">
    <source>
        <dbReference type="ARBA" id="ARBA00023002"/>
    </source>
</evidence>
<proteinExistence type="predicted"/>
<dbReference type="FunFam" id="3.40.50.360:FF:000015">
    <property type="entry name" value="NADPH-dependent diflavin oxidoreductase 1"/>
    <property type="match status" value="1"/>
</dbReference>
<comment type="cofactor">
    <cofactor evidence="1">
        <name>FMN</name>
        <dbReference type="ChEBI" id="CHEBI:58210"/>
    </cofactor>
</comment>
<dbReference type="SUPFAM" id="SSF63380">
    <property type="entry name" value="Riboflavin synthase domain-like"/>
    <property type="match status" value="1"/>
</dbReference>
<dbReference type="Proteomes" id="UP000030762">
    <property type="component" value="Unassembled WGS sequence"/>
</dbReference>
<protein>
    <recommendedName>
        <fullName evidence="14">NADPH-dependent FMN and FAD-containing oxidoreductase</fullName>
    </recommendedName>
</protein>
<reference evidence="12 13" key="1">
    <citation type="submission" date="2012-04" db="EMBL/GenBank/DDBJ databases">
        <title>The Genome Sequence of Saprolegnia declina VS20.</title>
        <authorList>
            <consortium name="The Broad Institute Genome Sequencing Platform"/>
            <person name="Russ C."/>
            <person name="Nusbaum C."/>
            <person name="Tyler B."/>
            <person name="van West P."/>
            <person name="Dieguez-Uribeondo J."/>
            <person name="de Bruijn I."/>
            <person name="Tripathy S."/>
            <person name="Jiang R."/>
            <person name="Young S.K."/>
            <person name="Zeng Q."/>
            <person name="Gargeya S."/>
            <person name="Fitzgerald M."/>
            <person name="Haas B."/>
            <person name="Abouelleil A."/>
            <person name="Alvarado L."/>
            <person name="Arachchi H.M."/>
            <person name="Berlin A."/>
            <person name="Chapman S.B."/>
            <person name="Goldberg J."/>
            <person name="Griggs A."/>
            <person name="Gujja S."/>
            <person name="Hansen M."/>
            <person name="Howarth C."/>
            <person name="Imamovic A."/>
            <person name="Larimer J."/>
            <person name="McCowen C."/>
            <person name="Montmayeur A."/>
            <person name="Murphy C."/>
            <person name="Neiman D."/>
            <person name="Pearson M."/>
            <person name="Priest M."/>
            <person name="Roberts A."/>
            <person name="Saif S."/>
            <person name="Shea T."/>
            <person name="Sisk P."/>
            <person name="Sykes S."/>
            <person name="Wortman J."/>
            <person name="Nusbaum C."/>
            <person name="Birren B."/>
        </authorList>
    </citation>
    <scope>NUCLEOTIDE SEQUENCE [LARGE SCALE GENOMIC DNA]</scope>
    <source>
        <strain evidence="12 13">VS20</strain>
    </source>
</reference>
<evidence type="ECO:0000256" key="1">
    <source>
        <dbReference type="ARBA" id="ARBA00001917"/>
    </source>
</evidence>
<evidence type="ECO:0000259" key="11">
    <source>
        <dbReference type="PROSITE" id="PS51384"/>
    </source>
</evidence>
<dbReference type="SUPFAM" id="SSF52343">
    <property type="entry name" value="Ferredoxin reductase-like, C-terminal NADP-linked domain"/>
    <property type="match status" value="1"/>
</dbReference>
<dbReference type="InterPro" id="IPR001094">
    <property type="entry name" value="Flavdoxin-like"/>
</dbReference>
<comment type="subcellular location">
    <subcellularLocation>
        <location evidence="3">Cytoplasm</location>
    </subcellularLocation>
</comment>
<evidence type="ECO:0000256" key="7">
    <source>
        <dbReference type="ARBA" id="ARBA00022827"/>
    </source>
</evidence>
<dbReference type="AlphaFoldDB" id="T0S6G6"/>
<dbReference type="PANTHER" id="PTHR19384">
    <property type="entry name" value="NITRIC OXIDE SYNTHASE-RELATED"/>
    <property type="match status" value="1"/>
</dbReference>
<gene>
    <name evidence="12" type="ORF">SDRG_01820</name>
</gene>
<comment type="cofactor">
    <cofactor evidence="2">
        <name>FAD</name>
        <dbReference type="ChEBI" id="CHEBI:57692"/>
    </cofactor>
</comment>
<keyword evidence="13" id="KW-1185">Reference proteome</keyword>
<organism evidence="12 13">
    <name type="scientific">Saprolegnia diclina (strain VS20)</name>
    <dbReference type="NCBI Taxonomy" id="1156394"/>
    <lineage>
        <taxon>Eukaryota</taxon>
        <taxon>Sar</taxon>
        <taxon>Stramenopiles</taxon>
        <taxon>Oomycota</taxon>
        <taxon>Saprolegniomycetes</taxon>
        <taxon>Saprolegniales</taxon>
        <taxon>Saprolegniaceae</taxon>
        <taxon>Saprolegnia</taxon>
    </lineage>
</organism>
<dbReference type="GeneID" id="19942547"/>
<evidence type="ECO:0008006" key="14">
    <source>
        <dbReference type="Google" id="ProtNLM"/>
    </source>
</evidence>
<dbReference type="InterPro" id="IPR001433">
    <property type="entry name" value="OxRdtase_FAD/NAD-bd"/>
</dbReference>
<dbReference type="OrthoDB" id="1856718at2759"/>
<dbReference type="InterPro" id="IPR008254">
    <property type="entry name" value="Flavodoxin/NO_synth"/>
</dbReference>
<keyword evidence="9" id="KW-0560">Oxidoreductase</keyword>
<dbReference type="InterPro" id="IPR029039">
    <property type="entry name" value="Flavoprotein-like_sf"/>
</dbReference>
<dbReference type="GO" id="GO:0010181">
    <property type="term" value="F:FMN binding"/>
    <property type="evidence" value="ECO:0007669"/>
    <property type="project" value="InterPro"/>
</dbReference>
<dbReference type="PANTHER" id="PTHR19384:SF10">
    <property type="entry name" value="NADPH-DEPENDENT DIFLAVIN OXIDOREDUCTASE 1"/>
    <property type="match status" value="1"/>
</dbReference>
<dbReference type="Pfam" id="PF00175">
    <property type="entry name" value="NAD_binding_1"/>
    <property type="match status" value="1"/>
</dbReference>
<dbReference type="PROSITE" id="PS51384">
    <property type="entry name" value="FAD_FR"/>
    <property type="match status" value="1"/>
</dbReference>
<dbReference type="InterPro" id="IPR039261">
    <property type="entry name" value="FNR_nucleotide-bd"/>
</dbReference>
<keyword evidence="5" id="KW-0285">Flavoprotein</keyword>
<dbReference type="VEuPathDB" id="FungiDB:SDRG_01820"/>
<name>T0S6G6_SAPDV</name>
<dbReference type="Gene3D" id="2.40.30.10">
    <property type="entry name" value="Translation factors"/>
    <property type="match status" value="2"/>
</dbReference>
<dbReference type="Pfam" id="PF00667">
    <property type="entry name" value="FAD_binding_1"/>
    <property type="match status" value="1"/>
</dbReference>
<dbReference type="EMBL" id="JH767135">
    <property type="protein sequence ID" value="EQC40748.1"/>
    <property type="molecule type" value="Genomic_DNA"/>
</dbReference>
<dbReference type="InParanoid" id="T0S6G6"/>
<dbReference type="PRINTS" id="PR00371">
    <property type="entry name" value="FPNCR"/>
</dbReference>
<dbReference type="STRING" id="1156394.T0S6G6"/>
<dbReference type="InterPro" id="IPR003097">
    <property type="entry name" value="CysJ-like_FAD-binding"/>
</dbReference>
<dbReference type="InterPro" id="IPR023173">
    <property type="entry name" value="NADPH_Cyt_P450_Rdtase_alpha"/>
</dbReference>
<accession>T0S6G6</accession>
<dbReference type="FunFam" id="3.40.50.80:FF:000032">
    <property type="entry name" value="NADPH-dependent diflavin oxidoreductase 1"/>
    <property type="match status" value="1"/>
</dbReference>
<dbReference type="Pfam" id="PF00258">
    <property type="entry name" value="Flavodoxin_1"/>
    <property type="match status" value="1"/>
</dbReference>
<evidence type="ECO:0000259" key="10">
    <source>
        <dbReference type="PROSITE" id="PS50902"/>
    </source>
</evidence>
<keyword evidence="8" id="KW-0521">NADP</keyword>
<dbReference type="PROSITE" id="PS50902">
    <property type="entry name" value="FLAVODOXIN_LIKE"/>
    <property type="match status" value="1"/>
</dbReference>
<dbReference type="FunCoup" id="T0S6G6">
    <property type="interactions" value="361"/>
</dbReference>
<dbReference type="InterPro" id="IPR017927">
    <property type="entry name" value="FAD-bd_FR_type"/>
</dbReference>
<dbReference type="InterPro" id="IPR001709">
    <property type="entry name" value="Flavoprot_Pyr_Nucl_cyt_Rdtase"/>
</dbReference>
<dbReference type="GO" id="GO:0005829">
    <property type="term" value="C:cytosol"/>
    <property type="evidence" value="ECO:0007669"/>
    <property type="project" value="TreeGrafter"/>
</dbReference>
<dbReference type="GO" id="GO:0005634">
    <property type="term" value="C:nucleus"/>
    <property type="evidence" value="ECO:0007669"/>
    <property type="project" value="UniProtKB-ARBA"/>
</dbReference>
<dbReference type="GO" id="GO:0016651">
    <property type="term" value="F:oxidoreductase activity, acting on NAD(P)H"/>
    <property type="evidence" value="ECO:0007669"/>
    <property type="project" value="UniProtKB-ARBA"/>
</dbReference>
<dbReference type="Gene3D" id="3.40.50.80">
    <property type="entry name" value="Nucleotide-binding domain of ferredoxin-NADP reductase (FNR) module"/>
    <property type="match status" value="1"/>
</dbReference>
<keyword evidence="7" id="KW-0274">FAD</keyword>
<evidence type="ECO:0000256" key="3">
    <source>
        <dbReference type="ARBA" id="ARBA00004496"/>
    </source>
</evidence>
<evidence type="ECO:0000256" key="8">
    <source>
        <dbReference type="ARBA" id="ARBA00022857"/>
    </source>
</evidence>
<dbReference type="RefSeq" id="XP_008605592.1">
    <property type="nucleotide sequence ID" value="XM_008607370.1"/>
</dbReference>
<evidence type="ECO:0000256" key="2">
    <source>
        <dbReference type="ARBA" id="ARBA00001974"/>
    </source>
</evidence>
<dbReference type="Gene3D" id="3.40.50.360">
    <property type="match status" value="1"/>
</dbReference>
<evidence type="ECO:0000313" key="12">
    <source>
        <dbReference type="EMBL" id="EQC40748.1"/>
    </source>
</evidence>
<feature type="domain" description="Flavodoxin-like" evidence="10">
    <location>
        <begin position="2"/>
        <end position="146"/>
    </location>
</feature>
<dbReference type="PRINTS" id="PR00369">
    <property type="entry name" value="FLAVODOXIN"/>
</dbReference>
<keyword evidence="4" id="KW-0963">Cytoplasm</keyword>
<evidence type="ECO:0000256" key="5">
    <source>
        <dbReference type="ARBA" id="ARBA00022630"/>
    </source>
</evidence>
<dbReference type="SUPFAM" id="SSF52218">
    <property type="entry name" value="Flavoproteins"/>
    <property type="match status" value="1"/>
</dbReference>
<evidence type="ECO:0000256" key="4">
    <source>
        <dbReference type="ARBA" id="ARBA00022490"/>
    </source>
</evidence>
<dbReference type="OMA" id="DIMSIPR"/>
<dbReference type="Gene3D" id="1.20.990.10">
    <property type="entry name" value="NADPH-cytochrome p450 Reductase, Chain A, domain 3"/>
    <property type="match status" value="1"/>
</dbReference>
<dbReference type="InterPro" id="IPR017938">
    <property type="entry name" value="Riboflavin_synthase-like_b-brl"/>
</dbReference>
<evidence type="ECO:0000256" key="6">
    <source>
        <dbReference type="ARBA" id="ARBA00022643"/>
    </source>
</evidence>
<dbReference type="GO" id="GO:0050660">
    <property type="term" value="F:flavin adenine dinucleotide binding"/>
    <property type="evidence" value="ECO:0007669"/>
    <property type="project" value="TreeGrafter"/>
</dbReference>